<keyword evidence="4" id="KW-0049">Antioxidant</keyword>
<comment type="cofactor">
    <cofactor evidence="9">
        <name>Cu cation</name>
        <dbReference type="ChEBI" id="CHEBI:23378"/>
    </cofactor>
    <text evidence="9">Binds 1 copper ion per subunit.</text>
</comment>
<dbReference type="AlphaFoldDB" id="A0AAN8P3Q5"/>
<evidence type="ECO:0000313" key="12">
    <source>
        <dbReference type="EMBL" id="KAK6636443.1"/>
    </source>
</evidence>
<keyword evidence="10" id="KW-0732">Signal</keyword>
<comment type="caution">
    <text evidence="12">The sequence shown here is derived from an EMBL/GenBank/DDBJ whole genome shotgun (WGS) entry which is preliminary data.</text>
</comment>
<evidence type="ECO:0000259" key="11">
    <source>
        <dbReference type="Pfam" id="PF00080"/>
    </source>
</evidence>
<evidence type="ECO:0000256" key="7">
    <source>
        <dbReference type="ARBA" id="ARBA00023157"/>
    </source>
</evidence>
<keyword evidence="5 9" id="KW-0560">Oxidoreductase</keyword>
<evidence type="ECO:0000256" key="5">
    <source>
        <dbReference type="ARBA" id="ARBA00023002"/>
    </source>
</evidence>
<dbReference type="EMBL" id="JAWJWE010000004">
    <property type="protein sequence ID" value="KAK6636443.1"/>
    <property type="molecule type" value="Genomic_DNA"/>
</dbReference>
<evidence type="ECO:0000313" key="13">
    <source>
        <dbReference type="Proteomes" id="UP001372834"/>
    </source>
</evidence>
<dbReference type="EC" id="1.15.1.1" evidence="9"/>
<evidence type="ECO:0000256" key="8">
    <source>
        <dbReference type="ARBA" id="ARBA00049204"/>
    </source>
</evidence>
<dbReference type="SUPFAM" id="SSF49329">
    <property type="entry name" value="Cu,Zn superoxide dismutase-like"/>
    <property type="match status" value="1"/>
</dbReference>
<dbReference type="InterPro" id="IPR001424">
    <property type="entry name" value="SOD_Cu_Zn_dom"/>
</dbReference>
<feature type="domain" description="Superoxide dismutase copper/zinc binding" evidence="11">
    <location>
        <begin position="54"/>
        <end position="191"/>
    </location>
</feature>
<organism evidence="12 13">
    <name type="scientific">Polyplax serrata</name>
    <name type="common">Common mouse louse</name>
    <dbReference type="NCBI Taxonomy" id="468196"/>
    <lineage>
        <taxon>Eukaryota</taxon>
        <taxon>Metazoa</taxon>
        <taxon>Ecdysozoa</taxon>
        <taxon>Arthropoda</taxon>
        <taxon>Hexapoda</taxon>
        <taxon>Insecta</taxon>
        <taxon>Pterygota</taxon>
        <taxon>Neoptera</taxon>
        <taxon>Paraneoptera</taxon>
        <taxon>Psocodea</taxon>
        <taxon>Troctomorpha</taxon>
        <taxon>Phthiraptera</taxon>
        <taxon>Anoplura</taxon>
        <taxon>Polyplacidae</taxon>
        <taxon>Polyplax</taxon>
    </lineage>
</organism>
<dbReference type="CDD" id="cd00305">
    <property type="entry name" value="Cu-Zn_Superoxide_Dismutase"/>
    <property type="match status" value="1"/>
</dbReference>
<evidence type="ECO:0000256" key="9">
    <source>
        <dbReference type="RuleBase" id="RU000393"/>
    </source>
</evidence>
<dbReference type="PANTHER" id="PTHR10003">
    <property type="entry name" value="SUPEROXIDE DISMUTASE CU-ZN -RELATED"/>
    <property type="match status" value="1"/>
</dbReference>
<dbReference type="InterPro" id="IPR036423">
    <property type="entry name" value="SOD-like_Cu/Zn_dom_sf"/>
</dbReference>
<evidence type="ECO:0000256" key="1">
    <source>
        <dbReference type="ARBA" id="ARBA00010457"/>
    </source>
</evidence>
<name>A0AAN8P3Q5_POLSC</name>
<evidence type="ECO:0000256" key="3">
    <source>
        <dbReference type="ARBA" id="ARBA00022833"/>
    </source>
</evidence>
<keyword evidence="6 9" id="KW-0186">Copper</keyword>
<dbReference type="InterPro" id="IPR018152">
    <property type="entry name" value="SOD_Cu/Zn_BS"/>
</dbReference>
<dbReference type="Gene3D" id="2.60.40.200">
    <property type="entry name" value="Superoxide dismutase, copper/zinc binding domain"/>
    <property type="match status" value="1"/>
</dbReference>
<dbReference type="FunFam" id="2.60.40.200:FF:000013">
    <property type="entry name" value="Superoxide dismutase [Cu-Zn]"/>
    <property type="match status" value="1"/>
</dbReference>
<keyword evidence="3 9" id="KW-0862">Zinc</keyword>
<dbReference type="Proteomes" id="UP001372834">
    <property type="component" value="Unassembled WGS sequence"/>
</dbReference>
<keyword evidence="2 9" id="KW-0479">Metal-binding</keyword>
<proteinExistence type="inferred from homology"/>
<protein>
    <recommendedName>
        <fullName evidence="9">Superoxide dismutase [Cu-Zn]</fullName>
        <ecNumber evidence="9">1.15.1.1</ecNumber>
    </recommendedName>
</protein>
<dbReference type="GO" id="GO:0004784">
    <property type="term" value="F:superoxide dismutase activity"/>
    <property type="evidence" value="ECO:0007669"/>
    <property type="project" value="UniProtKB-EC"/>
</dbReference>
<evidence type="ECO:0000256" key="4">
    <source>
        <dbReference type="ARBA" id="ARBA00022862"/>
    </source>
</evidence>
<dbReference type="GO" id="GO:0005507">
    <property type="term" value="F:copper ion binding"/>
    <property type="evidence" value="ECO:0007669"/>
    <property type="project" value="InterPro"/>
</dbReference>
<dbReference type="PROSITE" id="PS00332">
    <property type="entry name" value="SOD_CU_ZN_2"/>
    <property type="match status" value="1"/>
</dbReference>
<reference evidence="12 13" key="1">
    <citation type="submission" date="2023-10" db="EMBL/GenBank/DDBJ databases">
        <title>Genomes of two closely related lineages of the louse Polyplax serrata with different host specificities.</title>
        <authorList>
            <person name="Martinu J."/>
            <person name="Tarabai H."/>
            <person name="Stefka J."/>
            <person name="Hypsa V."/>
        </authorList>
    </citation>
    <scope>NUCLEOTIDE SEQUENCE [LARGE SCALE GENOMIC DNA]</scope>
    <source>
        <strain evidence="12">HR10_N</strain>
    </source>
</reference>
<gene>
    <name evidence="12" type="ORF">RUM43_010104</name>
</gene>
<feature type="chain" id="PRO_5042924900" description="Superoxide dismutase [Cu-Zn]" evidence="10">
    <location>
        <begin position="18"/>
        <end position="200"/>
    </location>
</feature>
<dbReference type="Pfam" id="PF00080">
    <property type="entry name" value="Sod_Cu"/>
    <property type="match status" value="1"/>
</dbReference>
<keyword evidence="7" id="KW-1015">Disulfide bond</keyword>
<dbReference type="PRINTS" id="PR00068">
    <property type="entry name" value="CUZNDISMTASE"/>
</dbReference>
<dbReference type="InterPro" id="IPR024134">
    <property type="entry name" value="SOD_Cu/Zn_/chaperone"/>
</dbReference>
<feature type="signal peptide" evidence="10">
    <location>
        <begin position="1"/>
        <end position="17"/>
    </location>
</feature>
<comment type="cofactor">
    <cofactor evidence="9">
        <name>Zn(2+)</name>
        <dbReference type="ChEBI" id="CHEBI:29105"/>
    </cofactor>
    <text evidence="9">Binds 1 zinc ion per subunit.</text>
</comment>
<sequence length="200" mass="21459">MASFGLILFALVHFAAAGVRVPRQFDAAVPLTHDSPRSNSVAICKLVSSAGHNVTGDVVFRQGNENDPVEITGVISGLSPGYHGFHVHQNSNLSDNCKAAGSHFNPDQVQHGAPYDSIRHAGDLGNIPADENGFSTFQFLDKQISLMDNHPQQILGRAIVLHAKEDDLGRGRNDESKKTGNAGARVACCVVEPVNRYYSS</sequence>
<comment type="similarity">
    <text evidence="1 9">Belongs to the Cu-Zn superoxide dismutase family.</text>
</comment>
<evidence type="ECO:0000256" key="10">
    <source>
        <dbReference type="SAM" id="SignalP"/>
    </source>
</evidence>
<accession>A0AAN8P3Q5</accession>
<evidence type="ECO:0000256" key="6">
    <source>
        <dbReference type="ARBA" id="ARBA00023008"/>
    </source>
</evidence>
<comment type="function">
    <text evidence="9">Destroys radicals which are normally produced within the cells and which are toxic to biological systems.</text>
</comment>
<evidence type="ECO:0000256" key="2">
    <source>
        <dbReference type="ARBA" id="ARBA00022723"/>
    </source>
</evidence>
<comment type="catalytic activity">
    <reaction evidence="8 9">
        <text>2 superoxide + 2 H(+) = H2O2 + O2</text>
        <dbReference type="Rhea" id="RHEA:20696"/>
        <dbReference type="ChEBI" id="CHEBI:15378"/>
        <dbReference type="ChEBI" id="CHEBI:15379"/>
        <dbReference type="ChEBI" id="CHEBI:16240"/>
        <dbReference type="ChEBI" id="CHEBI:18421"/>
        <dbReference type="EC" id="1.15.1.1"/>
    </reaction>
</comment>